<reference evidence="1 2" key="1">
    <citation type="submission" date="2019-06" db="EMBL/GenBank/DDBJ databases">
        <title>Complete genome sequence of Janthinobacterium sp. SNU WT3 isolated from diseased rainbow trout.</title>
        <authorList>
            <person name="Oh W.T."/>
            <person name="Park S.C."/>
        </authorList>
    </citation>
    <scope>NUCLEOTIDE SEQUENCE [LARGE SCALE GENOMIC DNA]</scope>
    <source>
        <strain evidence="1 2">SNU WT3</strain>
    </source>
</reference>
<sequence length="160" mass="18378">MRAHVHPFSMRLPRAARTDTVARFFDKHSLRRNVLYASQFRFPASVMVHRKRLSCSCQHNRSDAMHTDHELRSERPLRLEKAHARVIECLSGTAWITAYAQFDDCVLRSGERYTIPNDGLVLVEAVGSGRIRVHSTAAPRPALLRWLNLARPHTLNTRNT</sequence>
<evidence type="ECO:0000313" key="1">
    <source>
        <dbReference type="EMBL" id="QDG73687.1"/>
    </source>
</evidence>
<proteinExistence type="predicted"/>
<organism evidence="1 2">
    <name type="scientific">Janthinobacterium tructae</name>
    <dbReference type="NCBI Taxonomy" id="2590869"/>
    <lineage>
        <taxon>Bacteria</taxon>
        <taxon>Pseudomonadati</taxon>
        <taxon>Pseudomonadota</taxon>
        <taxon>Betaproteobacteria</taxon>
        <taxon>Burkholderiales</taxon>
        <taxon>Oxalobacteraceae</taxon>
        <taxon>Janthinobacterium</taxon>
    </lineage>
</organism>
<dbReference type="Pfam" id="PF11142">
    <property type="entry name" value="DUF2917"/>
    <property type="match status" value="1"/>
</dbReference>
<dbReference type="OrthoDB" id="9181235at2"/>
<dbReference type="Proteomes" id="UP000316665">
    <property type="component" value="Chromosome"/>
</dbReference>
<evidence type="ECO:0000313" key="2">
    <source>
        <dbReference type="Proteomes" id="UP000316665"/>
    </source>
</evidence>
<dbReference type="InterPro" id="IPR021317">
    <property type="entry name" value="DUF2917"/>
</dbReference>
<dbReference type="KEGG" id="jas:FJQ89_27090"/>
<accession>A0A4Y6RMN3</accession>
<keyword evidence="2" id="KW-1185">Reference proteome</keyword>
<name>A0A4Y6RMN3_9BURK</name>
<dbReference type="EMBL" id="CP041185">
    <property type="protein sequence ID" value="QDG73687.1"/>
    <property type="molecule type" value="Genomic_DNA"/>
</dbReference>
<gene>
    <name evidence="1" type="ORF">FJQ89_27090</name>
</gene>
<protein>
    <submittedName>
        <fullName evidence="1">DUF2917 domain-containing protein</fullName>
    </submittedName>
</protein>
<dbReference type="AlphaFoldDB" id="A0A4Y6RMN3"/>